<sequence length="55" mass="6721">MFLFGFLLHYLITKFSDFQLACLGSFFLHESVFFLFGLPFIWFERAEWLSKYKIQ</sequence>
<reference evidence="2 4" key="2">
    <citation type="journal article" date="2014" name="BMC Genomics">
        <title>An improved genome release (version Mt4.0) for the model legume Medicago truncatula.</title>
        <authorList>
            <person name="Tang H."/>
            <person name="Krishnakumar V."/>
            <person name="Bidwell S."/>
            <person name="Rosen B."/>
            <person name="Chan A."/>
            <person name="Zhou S."/>
            <person name="Gentzbittel L."/>
            <person name="Childs K.L."/>
            <person name="Yandell M."/>
            <person name="Gundlach H."/>
            <person name="Mayer K.F."/>
            <person name="Schwartz D.C."/>
            <person name="Town C.D."/>
        </authorList>
    </citation>
    <scope>GENOME REANNOTATION</scope>
    <source>
        <strain evidence="3 4">cv. Jemalong A17</strain>
    </source>
</reference>
<protein>
    <submittedName>
        <fullName evidence="2">4-alpha-methyl-sterol C4-methyl-oxidase, putative</fullName>
    </submittedName>
</protein>
<dbReference type="eggNOG" id="KOG0873">
    <property type="taxonomic scope" value="Eukaryota"/>
</dbReference>
<keyword evidence="1" id="KW-0812">Transmembrane</keyword>
<gene>
    <name evidence="2" type="ordered locus">MTR_2g060330</name>
</gene>
<evidence type="ECO:0000313" key="3">
    <source>
        <dbReference type="EnsemblPlants" id="AES65995"/>
    </source>
</evidence>
<organism evidence="2 4">
    <name type="scientific">Medicago truncatula</name>
    <name type="common">Barrel medic</name>
    <name type="synonym">Medicago tribuloides</name>
    <dbReference type="NCBI Taxonomy" id="3880"/>
    <lineage>
        <taxon>Eukaryota</taxon>
        <taxon>Viridiplantae</taxon>
        <taxon>Streptophyta</taxon>
        <taxon>Embryophyta</taxon>
        <taxon>Tracheophyta</taxon>
        <taxon>Spermatophyta</taxon>
        <taxon>Magnoliopsida</taxon>
        <taxon>eudicotyledons</taxon>
        <taxon>Gunneridae</taxon>
        <taxon>Pentapetalae</taxon>
        <taxon>rosids</taxon>
        <taxon>fabids</taxon>
        <taxon>Fabales</taxon>
        <taxon>Fabaceae</taxon>
        <taxon>Papilionoideae</taxon>
        <taxon>50 kb inversion clade</taxon>
        <taxon>NPAAA clade</taxon>
        <taxon>Hologalegina</taxon>
        <taxon>IRL clade</taxon>
        <taxon>Trifolieae</taxon>
        <taxon>Medicago</taxon>
    </lineage>
</organism>
<dbReference type="PaxDb" id="3880-AES65995"/>
<evidence type="ECO:0000313" key="4">
    <source>
        <dbReference type="Proteomes" id="UP000002051"/>
    </source>
</evidence>
<dbReference type="EnsemblPlants" id="AES65995">
    <property type="protein sequence ID" value="AES65995"/>
    <property type="gene ID" value="MTR_2g060330"/>
</dbReference>
<accession>G7IGR7</accession>
<dbReference type="EMBL" id="CM001218">
    <property type="protein sequence ID" value="AES65995.1"/>
    <property type="molecule type" value="Genomic_DNA"/>
</dbReference>
<reference evidence="2 4" key="1">
    <citation type="journal article" date="2011" name="Nature">
        <title>The Medicago genome provides insight into the evolution of rhizobial symbioses.</title>
        <authorList>
            <person name="Young N.D."/>
            <person name="Debelle F."/>
            <person name="Oldroyd G.E."/>
            <person name="Geurts R."/>
            <person name="Cannon S.B."/>
            <person name="Udvardi M.K."/>
            <person name="Benedito V.A."/>
            <person name="Mayer K.F."/>
            <person name="Gouzy J."/>
            <person name="Schoof H."/>
            <person name="Van de Peer Y."/>
            <person name="Proost S."/>
            <person name="Cook D.R."/>
            <person name="Meyers B.C."/>
            <person name="Spannagl M."/>
            <person name="Cheung F."/>
            <person name="De Mita S."/>
            <person name="Krishnakumar V."/>
            <person name="Gundlach H."/>
            <person name="Zhou S."/>
            <person name="Mudge J."/>
            <person name="Bharti A.K."/>
            <person name="Murray J.D."/>
            <person name="Naoumkina M.A."/>
            <person name="Rosen B."/>
            <person name="Silverstein K.A."/>
            <person name="Tang H."/>
            <person name="Rombauts S."/>
            <person name="Zhao P.X."/>
            <person name="Zhou P."/>
            <person name="Barbe V."/>
            <person name="Bardou P."/>
            <person name="Bechner M."/>
            <person name="Bellec A."/>
            <person name="Berger A."/>
            <person name="Berges H."/>
            <person name="Bidwell S."/>
            <person name="Bisseling T."/>
            <person name="Choisne N."/>
            <person name="Couloux A."/>
            <person name="Denny R."/>
            <person name="Deshpande S."/>
            <person name="Dai X."/>
            <person name="Doyle J.J."/>
            <person name="Dudez A.M."/>
            <person name="Farmer A.D."/>
            <person name="Fouteau S."/>
            <person name="Franken C."/>
            <person name="Gibelin C."/>
            <person name="Gish J."/>
            <person name="Goldstein S."/>
            <person name="Gonzalez A.J."/>
            <person name="Green P.J."/>
            <person name="Hallab A."/>
            <person name="Hartog M."/>
            <person name="Hua A."/>
            <person name="Humphray S.J."/>
            <person name="Jeong D.H."/>
            <person name="Jing Y."/>
            <person name="Jocker A."/>
            <person name="Kenton S.M."/>
            <person name="Kim D.J."/>
            <person name="Klee K."/>
            <person name="Lai H."/>
            <person name="Lang C."/>
            <person name="Lin S."/>
            <person name="Macmil S.L."/>
            <person name="Magdelenat G."/>
            <person name="Matthews L."/>
            <person name="McCorrison J."/>
            <person name="Monaghan E.L."/>
            <person name="Mun J.H."/>
            <person name="Najar F.Z."/>
            <person name="Nicholson C."/>
            <person name="Noirot C."/>
            <person name="O'Bleness M."/>
            <person name="Paule C.R."/>
            <person name="Poulain J."/>
            <person name="Prion F."/>
            <person name="Qin B."/>
            <person name="Qu C."/>
            <person name="Retzel E.F."/>
            <person name="Riddle C."/>
            <person name="Sallet E."/>
            <person name="Samain S."/>
            <person name="Samson N."/>
            <person name="Sanders I."/>
            <person name="Saurat O."/>
            <person name="Scarpelli C."/>
            <person name="Schiex T."/>
            <person name="Segurens B."/>
            <person name="Severin A.J."/>
            <person name="Sherrier D.J."/>
            <person name="Shi R."/>
            <person name="Sims S."/>
            <person name="Singer S.R."/>
            <person name="Sinharoy S."/>
            <person name="Sterck L."/>
            <person name="Viollet A."/>
            <person name="Wang B.B."/>
            <person name="Wang K."/>
            <person name="Wang M."/>
            <person name="Wang X."/>
            <person name="Warfsmann J."/>
            <person name="Weissenbach J."/>
            <person name="White D.D."/>
            <person name="White J.D."/>
            <person name="Wiley G.B."/>
            <person name="Wincker P."/>
            <person name="Xing Y."/>
            <person name="Yang L."/>
            <person name="Yao Z."/>
            <person name="Ying F."/>
            <person name="Zhai J."/>
            <person name="Zhou L."/>
            <person name="Zuber A."/>
            <person name="Denarie J."/>
            <person name="Dixon R.A."/>
            <person name="May G.D."/>
            <person name="Schwartz D.C."/>
            <person name="Rogers J."/>
            <person name="Quetier F."/>
            <person name="Town C.D."/>
            <person name="Roe B.A."/>
        </authorList>
    </citation>
    <scope>NUCLEOTIDE SEQUENCE [LARGE SCALE GENOMIC DNA]</scope>
    <source>
        <strain evidence="2">A17</strain>
        <strain evidence="3 4">cv. Jemalong A17</strain>
    </source>
</reference>
<reference evidence="3" key="3">
    <citation type="submission" date="2015-04" db="UniProtKB">
        <authorList>
            <consortium name="EnsemblPlants"/>
        </authorList>
    </citation>
    <scope>IDENTIFICATION</scope>
    <source>
        <strain evidence="3">cv. Jemalong A17</strain>
    </source>
</reference>
<keyword evidence="1" id="KW-1133">Transmembrane helix</keyword>
<name>G7IGR7_MEDTR</name>
<evidence type="ECO:0000313" key="2">
    <source>
        <dbReference type="EMBL" id="AES65995.1"/>
    </source>
</evidence>
<dbReference type="Proteomes" id="UP000002051">
    <property type="component" value="Chromosome 2"/>
</dbReference>
<proteinExistence type="predicted"/>
<feature type="transmembrane region" description="Helical" evidence="1">
    <location>
        <begin position="20"/>
        <end position="43"/>
    </location>
</feature>
<keyword evidence="4" id="KW-1185">Reference proteome</keyword>
<dbReference type="HOGENOM" id="CLU_3035351_0_0_1"/>
<dbReference type="STRING" id="3880.G7IGR7"/>
<keyword evidence="1" id="KW-0472">Membrane</keyword>
<dbReference type="AlphaFoldDB" id="G7IGR7"/>
<evidence type="ECO:0000256" key="1">
    <source>
        <dbReference type="SAM" id="Phobius"/>
    </source>
</evidence>